<dbReference type="InterPro" id="IPR011961">
    <property type="entry name" value="RimM"/>
</dbReference>
<dbReference type="OrthoDB" id="9810331at2"/>
<dbReference type="PANTHER" id="PTHR33692:SF1">
    <property type="entry name" value="RIBOSOME MATURATION FACTOR RIMM"/>
    <property type="match status" value="1"/>
</dbReference>
<evidence type="ECO:0000313" key="8">
    <source>
        <dbReference type="EMBL" id="SDJ74993.1"/>
    </source>
</evidence>
<dbReference type="GO" id="GO:0043022">
    <property type="term" value="F:ribosome binding"/>
    <property type="evidence" value="ECO:0007669"/>
    <property type="project" value="InterPro"/>
</dbReference>
<dbReference type="HAMAP" id="MF_00014">
    <property type="entry name" value="Ribosome_mat_RimM"/>
    <property type="match status" value="1"/>
</dbReference>
<comment type="similarity">
    <text evidence="5">Belongs to the RimM family.</text>
</comment>
<comment type="subunit">
    <text evidence="5">Binds ribosomal protein uS19.</text>
</comment>
<dbReference type="InterPro" id="IPR002676">
    <property type="entry name" value="RimM_N"/>
</dbReference>
<keyword evidence="4 5" id="KW-0143">Chaperone</keyword>
<keyword evidence="1 5" id="KW-0963">Cytoplasm</keyword>
<evidence type="ECO:0000313" key="9">
    <source>
        <dbReference type="Proteomes" id="UP000242700"/>
    </source>
</evidence>
<dbReference type="Gene3D" id="2.30.30.240">
    <property type="entry name" value="PRC-barrel domain"/>
    <property type="match status" value="1"/>
</dbReference>
<dbReference type="Pfam" id="PF24986">
    <property type="entry name" value="PRC_RimM"/>
    <property type="match status" value="1"/>
</dbReference>
<dbReference type="GO" id="GO:0005737">
    <property type="term" value="C:cytoplasm"/>
    <property type="evidence" value="ECO:0007669"/>
    <property type="project" value="UniProtKB-SubCell"/>
</dbReference>
<dbReference type="GO" id="GO:0042274">
    <property type="term" value="P:ribosomal small subunit biogenesis"/>
    <property type="evidence" value="ECO:0007669"/>
    <property type="project" value="UniProtKB-UniRule"/>
</dbReference>
<comment type="domain">
    <text evidence="5">The PRC barrel domain binds ribosomal protein uS19.</text>
</comment>
<keyword evidence="2 5" id="KW-0690">Ribosome biogenesis</keyword>
<sequence length="164" mass="18467">MGIKIGQLVNFHGVKGEVKILSNSDFLEERFAAGNELEIGGETFVIQSYRTHKNFHLLKFEEVSNMNDILHLKGKDVFIEESGEDLDLADNEYHVKDIIGLKVINLDDNTELGKISEVMFTGANDVWVIEGEKEYLIPYIEQVVKTVDIESGIVEITPLEGLLD</sequence>
<protein>
    <recommendedName>
        <fullName evidence="5">Ribosome maturation factor RimM</fullName>
    </recommendedName>
</protein>
<evidence type="ECO:0000256" key="2">
    <source>
        <dbReference type="ARBA" id="ARBA00022517"/>
    </source>
</evidence>
<evidence type="ECO:0000256" key="5">
    <source>
        <dbReference type="HAMAP-Rule" id="MF_00014"/>
    </source>
</evidence>
<dbReference type="STRING" id="586411.SAMN05216187_102172"/>
<dbReference type="RefSeq" id="WP_092595357.1">
    <property type="nucleotide sequence ID" value="NZ_FNFI01000002.1"/>
</dbReference>
<reference evidence="9" key="1">
    <citation type="submission" date="2016-10" db="EMBL/GenBank/DDBJ databases">
        <authorList>
            <person name="Varghese N."/>
            <person name="Submissions S."/>
        </authorList>
    </citation>
    <scope>NUCLEOTIDE SEQUENCE [LARGE SCALE GENOMIC DNA]</scope>
    <source>
        <strain evidence="9">CGMCC 1.8911</strain>
    </source>
</reference>
<gene>
    <name evidence="5" type="primary">rimM</name>
    <name evidence="8" type="ORF">SAMN05216187_102172</name>
</gene>
<dbReference type="InterPro" id="IPR036976">
    <property type="entry name" value="RimM_N_sf"/>
</dbReference>
<dbReference type="AlphaFoldDB" id="A0A1G8W9W0"/>
<feature type="domain" description="RimM N-terminal" evidence="6">
    <location>
        <begin position="5"/>
        <end position="82"/>
    </location>
</feature>
<dbReference type="SUPFAM" id="SSF50346">
    <property type="entry name" value="PRC-barrel domain"/>
    <property type="match status" value="1"/>
</dbReference>
<feature type="domain" description="Ribosome maturation factor RimM PRC barrel" evidence="7">
    <location>
        <begin position="96"/>
        <end position="162"/>
    </location>
</feature>
<keyword evidence="3 5" id="KW-0698">rRNA processing</keyword>
<dbReference type="NCBIfam" id="TIGR02273">
    <property type="entry name" value="16S_RimM"/>
    <property type="match status" value="1"/>
</dbReference>
<organism evidence="8 9">
    <name type="scientific">Jeotgalicoccus aerolatus</name>
    <dbReference type="NCBI Taxonomy" id="709510"/>
    <lineage>
        <taxon>Bacteria</taxon>
        <taxon>Bacillati</taxon>
        <taxon>Bacillota</taxon>
        <taxon>Bacilli</taxon>
        <taxon>Bacillales</taxon>
        <taxon>Staphylococcaceae</taxon>
        <taxon>Jeotgalicoccus</taxon>
    </lineage>
</organism>
<comment type="subcellular location">
    <subcellularLocation>
        <location evidence="5">Cytoplasm</location>
    </subcellularLocation>
</comment>
<dbReference type="Pfam" id="PF01782">
    <property type="entry name" value="RimM"/>
    <property type="match status" value="1"/>
</dbReference>
<dbReference type="GO" id="GO:0005840">
    <property type="term" value="C:ribosome"/>
    <property type="evidence" value="ECO:0007669"/>
    <property type="project" value="InterPro"/>
</dbReference>
<comment type="function">
    <text evidence="5">An accessory protein needed during the final step in the assembly of 30S ribosomal subunit, possibly for assembly of the head region. Essential for efficient processing of 16S rRNA. May be needed both before and after RbfA during the maturation of 16S rRNA. It has affinity for free ribosomal 30S subunits but not for 70S ribosomes.</text>
</comment>
<dbReference type="InterPro" id="IPR056792">
    <property type="entry name" value="PRC_RimM"/>
</dbReference>
<dbReference type="Proteomes" id="UP000242700">
    <property type="component" value="Unassembled WGS sequence"/>
</dbReference>
<dbReference type="SUPFAM" id="SSF50447">
    <property type="entry name" value="Translation proteins"/>
    <property type="match status" value="1"/>
</dbReference>
<evidence type="ECO:0000259" key="7">
    <source>
        <dbReference type="Pfam" id="PF24986"/>
    </source>
</evidence>
<evidence type="ECO:0000256" key="1">
    <source>
        <dbReference type="ARBA" id="ARBA00022490"/>
    </source>
</evidence>
<name>A0A1G8W9W0_9STAP</name>
<evidence type="ECO:0000256" key="4">
    <source>
        <dbReference type="ARBA" id="ARBA00023186"/>
    </source>
</evidence>
<proteinExistence type="inferred from homology"/>
<evidence type="ECO:0000256" key="3">
    <source>
        <dbReference type="ARBA" id="ARBA00022552"/>
    </source>
</evidence>
<dbReference type="Gene3D" id="2.40.30.60">
    <property type="entry name" value="RimM"/>
    <property type="match status" value="1"/>
</dbReference>
<dbReference type="GO" id="GO:0006364">
    <property type="term" value="P:rRNA processing"/>
    <property type="evidence" value="ECO:0007669"/>
    <property type="project" value="UniProtKB-UniRule"/>
</dbReference>
<dbReference type="EMBL" id="FNFI01000002">
    <property type="protein sequence ID" value="SDJ74993.1"/>
    <property type="molecule type" value="Genomic_DNA"/>
</dbReference>
<dbReference type="PANTHER" id="PTHR33692">
    <property type="entry name" value="RIBOSOME MATURATION FACTOR RIMM"/>
    <property type="match status" value="1"/>
</dbReference>
<dbReference type="InterPro" id="IPR009000">
    <property type="entry name" value="Transl_B-barrel_sf"/>
</dbReference>
<dbReference type="InterPro" id="IPR011033">
    <property type="entry name" value="PRC_barrel-like_sf"/>
</dbReference>
<evidence type="ECO:0000259" key="6">
    <source>
        <dbReference type="Pfam" id="PF01782"/>
    </source>
</evidence>
<accession>A0A1G8W9W0</accession>